<dbReference type="RefSeq" id="WP_215220100.1">
    <property type="nucleotide sequence ID" value="NZ_OU015430.1"/>
</dbReference>
<sequence length="78" mass="7714">MEFHVTARNVQTALAAIEGAIFDIDPAALVDIDPDGTLRVAAALDAGELAGVLSGAGLVLAPGDIHQLPSICCGGCSG</sequence>
<evidence type="ECO:0000313" key="2">
    <source>
        <dbReference type="Proteomes" id="UP000680116"/>
    </source>
</evidence>
<protein>
    <submittedName>
        <fullName evidence="1">Uncharacterized protein</fullName>
    </submittedName>
</protein>
<accession>A0ABM8UF04</accession>
<keyword evidence="2" id="KW-1185">Reference proteome</keyword>
<evidence type="ECO:0000313" key="1">
    <source>
        <dbReference type="EMBL" id="CAG4972318.1"/>
    </source>
</evidence>
<reference evidence="1 2" key="1">
    <citation type="submission" date="2021-04" db="EMBL/GenBank/DDBJ databases">
        <authorList>
            <person name="Rodrigo-Torres L."/>
            <person name="Arahal R. D."/>
            <person name="Lucena T."/>
        </authorList>
    </citation>
    <scope>NUCLEOTIDE SEQUENCE [LARGE SCALE GENOMIC DNA]</scope>
    <source>
        <strain evidence="1 2">CECT 30171</strain>
    </source>
</reference>
<dbReference type="Proteomes" id="UP000680116">
    <property type="component" value="Chromosome"/>
</dbReference>
<name>A0ABM8UF04_9GAMM</name>
<organism evidence="1 2">
    <name type="scientific">Novilysobacter luteus</name>
    <dbReference type="NCBI Taxonomy" id="2822368"/>
    <lineage>
        <taxon>Bacteria</taxon>
        <taxon>Pseudomonadati</taxon>
        <taxon>Pseudomonadota</taxon>
        <taxon>Gammaproteobacteria</taxon>
        <taxon>Lysobacterales</taxon>
        <taxon>Lysobacteraceae</taxon>
        <taxon>Novilysobacter</taxon>
    </lineage>
</organism>
<dbReference type="EMBL" id="OU015430">
    <property type="protein sequence ID" value="CAG4972318.1"/>
    <property type="molecule type" value="Genomic_DNA"/>
</dbReference>
<gene>
    <name evidence="1" type="ORF">LYB30171_01176</name>
</gene>
<proteinExistence type="predicted"/>